<dbReference type="AlphaFoldDB" id="A0A6G6SJI5"/>
<evidence type="ECO:0000256" key="3">
    <source>
        <dbReference type="ARBA" id="ARBA00022519"/>
    </source>
</evidence>
<proteinExistence type="inferred from homology"/>
<gene>
    <name evidence="9" type="ORF">GTH24_12620</name>
    <name evidence="10" type="ORF">GTH24_12625</name>
</gene>
<reference evidence="9 11" key="1">
    <citation type="submission" date="2020-01" db="EMBL/GenBank/DDBJ databases">
        <title>The genomic epidemiology of tigecycline resistance gene tet(X) variants in a swine farm in China.</title>
        <authorList>
            <person name="Peng K."/>
            <person name="Li R."/>
        </authorList>
    </citation>
    <scope>NUCLEOTIDE SEQUENCE [LARGE SCALE GENOMIC DNA]</scope>
    <source>
        <strain evidence="9 11">ZN3</strain>
    </source>
</reference>
<comment type="subcellular location">
    <subcellularLocation>
        <location evidence="1 8">Cell inner membrane</location>
        <topology evidence="1 8">Single-pass membrane protein</topology>
    </subcellularLocation>
</comment>
<dbReference type="Proteomes" id="UP000503287">
    <property type="component" value="Chromosome"/>
</dbReference>
<evidence type="ECO:0000256" key="5">
    <source>
        <dbReference type="ARBA" id="ARBA00022692"/>
    </source>
</evidence>
<name>A0A6G6SJI5_PROVU</name>
<keyword evidence="7" id="KW-0472">Membrane</keyword>
<evidence type="ECO:0000256" key="4">
    <source>
        <dbReference type="ARBA" id="ARBA00022649"/>
    </source>
</evidence>
<keyword evidence="4" id="KW-1277">Toxin-antitoxin system</keyword>
<keyword evidence="5" id="KW-0812">Transmembrane</keyword>
<dbReference type="OrthoDB" id="6465981at2"/>
<evidence type="ECO:0000256" key="2">
    <source>
        <dbReference type="ARBA" id="ARBA00022475"/>
    </source>
</evidence>
<keyword evidence="6" id="KW-1133">Transmembrane helix</keyword>
<evidence type="ECO:0000256" key="7">
    <source>
        <dbReference type="ARBA" id="ARBA00023136"/>
    </source>
</evidence>
<dbReference type="EMBL" id="CP047344">
    <property type="protein sequence ID" value="QIF94696.1"/>
    <property type="molecule type" value="Genomic_DNA"/>
</dbReference>
<keyword evidence="2" id="KW-1003">Cell membrane</keyword>
<dbReference type="RefSeq" id="WP_071788551.1">
    <property type="nucleotide sequence ID" value="NZ_CP047344.1"/>
</dbReference>
<evidence type="ECO:0000313" key="9">
    <source>
        <dbReference type="EMBL" id="QIF94695.1"/>
    </source>
</evidence>
<dbReference type="EMBL" id="CP047344">
    <property type="protein sequence ID" value="QIF94695.1"/>
    <property type="molecule type" value="Genomic_DNA"/>
</dbReference>
<dbReference type="GeneID" id="83613927"/>
<dbReference type="Pfam" id="PF01848">
    <property type="entry name" value="HOK_GEF"/>
    <property type="match status" value="1"/>
</dbReference>
<sequence length="47" mass="5166">MTKFALIGLIAVCMTALCLSLLRHERLCSFNIRSGHTVVQATLSCDK</sequence>
<evidence type="ECO:0000256" key="8">
    <source>
        <dbReference type="RuleBase" id="RU221113"/>
    </source>
</evidence>
<evidence type="ECO:0000256" key="6">
    <source>
        <dbReference type="ARBA" id="ARBA00022989"/>
    </source>
</evidence>
<evidence type="ECO:0000256" key="1">
    <source>
        <dbReference type="ARBA" id="ARBA00004377"/>
    </source>
</evidence>
<dbReference type="GO" id="GO:0005886">
    <property type="term" value="C:plasma membrane"/>
    <property type="evidence" value="ECO:0007669"/>
    <property type="project" value="UniProtKB-SubCell"/>
</dbReference>
<protein>
    <submittedName>
        <fullName evidence="9">Hok/Gef family protein</fullName>
    </submittedName>
</protein>
<keyword evidence="11" id="KW-1185">Reference proteome</keyword>
<dbReference type="PRINTS" id="PR00281">
    <property type="entry name" value="HOKGEFTOXIC"/>
</dbReference>
<accession>A0A6G6SJI5</accession>
<organism evidence="9 11">
    <name type="scientific">Proteus vulgaris</name>
    <dbReference type="NCBI Taxonomy" id="585"/>
    <lineage>
        <taxon>Bacteria</taxon>
        <taxon>Pseudomonadati</taxon>
        <taxon>Pseudomonadota</taxon>
        <taxon>Gammaproteobacteria</taxon>
        <taxon>Enterobacterales</taxon>
        <taxon>Morganellaceae</taxon>
        <taxon>Proteus</taxon>
    </lineage>
</organism>
<evidence type="ECO:0000313" key="10">
    <source>
        <dbReference type="EMBL" id="QIF94696.1"/>
    </source>
</evidence>
<evidence type="ECO:0000313" key="11">
    <source>
        <dbReference type="Proteomes" id="UP000503287"/>
    </source>
</evidence>
<keyword evidence="3" id="KW-0997">Cell inner membrane</keyword>
<comment type="similarity">
    <text evidence="8">Belongs to the hok/gef family.</text>
</comment>
<dbReference type="InterPro" id="IPR000021">
    <property type="entry name" value="Hok/gef_toxin"/>
</dbReference>